<dbReference type="Proteomes" id="UP000295281">
    <property type="component" value="Unassembled WGS sequence"/>
</dbReference>
<evidence type="ECO:0000313" key="3">
    <source>
        <dbReference type="Proteomes" id="UP000295281"/>
    </source>
</evidence>
<proteinExistence type="predicted"/>
<feature type="compositionally biased region" description="Acidic residues" evidence="1">
    <location>
        <begin position="178"/>
        <end position="187"/>
    </location>
</feature>
<feature type="compositionally biased region" description="Low complexity" evidence="1">
    <location>
        <begin position="188"/>
        <end position="204"/>
    </location>
</feature>
<dbReference type="EMBL" id="SNYN01000006">
    <property type="protein sequence ID" value="TDQ52387.1"/>
    <property type="molecule type" value="Genomic_DNA"/>
</dbReference>
<organism evidence="2 3">
    <name type="scientific">Actinorugispora endophytica</name>
    <dbReference type="NCBI Taxonomy" id="1605990"/>
    <lineage>
        <taxon>Bacteria</taxon>
        <taxon>Bacillati</taxon>
        <taxon>Actinomycetota</taxon>
        <taxon>Actinomycetes</taxon>
        <taxon>Streptosporangiales</taxon>
        <taxon>Nocardiopsidaceae</taxon>
        <taxon>Actinorugispora</taxon>
    </lineage>
</organism>
<gene>
    <name evidence="2" type="ORF">EV190_10624</name>
</gene>
<feature type="compositionally biased region" description="Acidic residues" evidence="1">
    <location>
        <begin position="155"/>
        <end position="165"/>
    </location>
</feature>
<reference evidence="2 3" key="1">
    <citation type="submission" date="2019-03" db="EMBL/GenBank/DDBJ databases">
        <title>Genomic Encyclopedia of Type Strains, Phase IV (KMG-IV): sequencing the most valuable type-strain genomes for metagenomic binning, comparative biology and taxonomic classification.</title>
        <authorList>
            <person name="Goeker M."/>
        </authorList>
    </citation>
    <scope>NUCLEOTIDE SEQUENCE [LARGE SCALE GENOMIC DNA]</scope>
    <source>
        <strain evidence="2 3">DSM 46770</strain>
    </source>
</reference>
<feature type="region of interest" description="Disordered" evidence="1">
    <location>
        <begin position="117"/>
        <end position="224"/>
    </location>
</feature>
<evidence type="ECO:0000256" key="1">
    <source>
        <dbReference type="SAM" id="MobiDB-lite"/>
    </source>
</evidence>
<dbReference type="AlphaFoldDB" id="A0A4R6V2N2"/>
<protein>
    <submittedName>
        <fullName evidence="2">Uncharacterized protein</fullName>
    </submittedName>
</protein>
<comment type="caution">
    <text evidence="2">The sequence shown here is derived from an EMBL/GenBank/DDBJ whole genome shotgun (WGS) entry which is preliminary data.</text>
</comment>
<keyword evidence="3" id="KW-1185">Reference proteome</keyword>
<evidence type="ECO:0000313" key="2">
    <source>
        <dbReference type="EMBL" id="TDQ52387.1"/>
    </source>
</evidence>
<feature type="region of interest" description="Disordered" evidence="1">
    <location>
        <begin position="265"/>
        <end position="289"/>
    </location>
</feature>
<sequence length="289" mass="29395">MLLHGEVKASYFWDDGSGINGDTGAPASGEPMQKGLFAAPSWPLGTKGYVVYEGRTADFFIGDRGPGDPSADCGVMLDMDGQTFAELTGESWNDTSYTVSGGAGHIDVEYFVTEWGSGNGTEGTPHPFQNPSAPCESAVSPVPASDTGESAETQEAQEAEASEPAEQERQEQAPDESGAPEEEESGDEAQAPAAAGEEAPPASGGETGSAGSDVPADTGDATSGTVGQHALALVADEMPMLSGGLTLAGVTAVALAAVAAKRAAAAASDRVRGRHRKPSRFSREAKATT</sequence>
<name>A0A4R6V2N2_9ACTN</name>
<accession>A0A4R6V2N2</accession>